<dbReference type="AlphaFoldDB" id="J9E5C1"/>
<proteinExistence type="predicted"/>
<reference evidence="2" key="1">
    <citation type="submission" date="2012-08" db="EMBL/GenBank/DDBJ databases">
        <title>The Genome Sequence of Wuchereria bancrofti.</title>
        <authorList>
            <person name="Nutman T.B."/>
            <person name="Fink D.L."/>
            <person name="Russ C."/>
            <person name="Young S."/>
            <person name="Zeng Q."/>
            <person name="Koehrsen M."/>
            <person name="Alvarado L."/>
            <person name="Berlin A."/>
            <person name="Chapman S.B."/>
            <person name="Chen Z."/>
            <person name="Freedman E."/>
            <person name="Gellesch M."/>
            <person name="Goldberg J."/>
            <person name="Griggs A."/>
            <person name="Gujja S."/>
            <person name="Heilman E.R."/>
            <person name="Heiman D."/>
            <person name="Hepburn T."/>
            <person name="Howarth C."/>
            <person name="Jen D."/>
            <person name="Larson L."/>
            <person name="Lewis B."/>
            <person name="Mehta T."/>
            <person name="Park D."/>
            <person name="Pearson M."/>
            <person name="Roberts A."/>
            <person name="Saif S."/>
            <person name="Shea T."/>
            <person name="Shenoy N."/>
            <person name="Sisk P."/>
            <person name="Stolte C."/>
            <person name="Sykes S."/>
            <person name="Walk T."/>
            <person name="White J."/>
            <person name="Yandava C."/>
            <person name="Haas B."/>
            <person name="Henn M.R."/>
            <person name="Nusbaum C."/>
            <person name="Birren B."/>
        </authorList>
    </citation>
    <scope>NUCLEOTIDE SEQUENCE [LARGE SCALE GENOMIC DNA]</scope>
    <source>
        <strain evidence="2">NA</strain>
    </source>
</reference>
<gene>
    <name evidence="1" type="ORF">WUBG_16942</name>
</gene>
<organism evidence="1 2">
    <name type="scientific">Wuchereria bancrofti</name>
    <dbReference type="NCBI Taxonomy" id="6293"/>
    <lineage>
        <taxon>Eukaryota</taxon>
        <taxon>Metazoa</taxon>
        <taxon>Ecdysozoa</taxon>
        <taxon>Nematoda</taxon>
        <taxon>Chromadorea</taxon>
        <taxon>Rhabditida</taxon>
        <taxon>Spirurina</taxon>
        <taxon>Spiruromorpha</taxon>
        <taxon>Filarioidea</taxon>
        <taxon>Onchocercidae</taxon>
        <taxon>Wuchereria</taxon>
    </lineage>
</organism>
<dbReference type="Proteomes" id="UP000004810">
    <property type="component" value="Unassembled WGS sequence"/>
</dbReference>
<dbReference type="EMBL" id="ADBV01016801">
    <property type="protein sequence ID" value="EJW72152.1"/>
    <property type="molecule type" value="Genomic_DNA"/>
</dbReference>
<name>J9E5C1_WUCBA</name>
<evidence type="ECO:0000313" key="2">
    <source>
        <dbReference type="Proteomes" id="UP000004810"/>
    </source>
</evidence>
<accession>J9E5C1</accession>
<evidence type="ECO:0000313" key="1">
    <source>
        <dbReference type="EMBL" id="EJW72152.1"/>
    </source>
</evidence>
<sequence length="193" mass="22100">MLIQKRKKLGGDMEPCLKKLFLESTNPSNTRSELIKKNSEKEKLHLSAIEWISKNYCRSVILIVDVTPLIRLEKPGGGLLRCLDFSNVNFVNVVVSDLNSCTCPFVMISIPKHYDLVVRLNSECQCAQFLCVLSNVLNRTSKQLVIRRCPNSYIVETAETSERRQEKLDHFFREAYARVMPPAIITCSMIYIV</sequence>
<protein>
    <submittedName>
        <fullName evidence="1">Uncharacterized protein</fullName>
    </submittedName>
</protein>
<comment type="caution">
    <text evidence="1">The sequence shown here is derived from an EMBL/GenBank/DDBJ whole genome shotgun (WGS) entry which is preliminary data.</text>
</comment>